<feature type="region of interest" description="Disordered" evidence="14">
    <location>
        <begin position="1126"/>
        <end position="1189"/>
    </location>
</feature>
<evidence type="ECO:0000256" key="10">
    <source>
        <dbReference type="ARBA" id="ARBA00023242"/>
    </source>
</evidence>
<evidence type="ECO:0000256" key="1">
    <source>
        <dbReference type="ARBA" id="ARBA00004123"/>
    </source>
</evidence>
<feature type="compositionally biased region" description="Basic and acidic residues" evidence="14">
    <location>
        <begin position="779"/>
        <end position="793"/>
    </location>
</feature>
<gene>
    <name evidence="17" type="ORF">PSHT_08613</name>
</gene>
<dbReference type="GO" id="GO:0003723">
    <property type="term" value="F:RNA binding"/>
    <property type="evidence" value="ECO:0007669"/>
    <property type="project" value="UniProtKB-KW"/>
</dbReference>
<evidence type="ECO:0000256" key="2">
    <source>
        <dbReference type="ARBA" id="ARBA00012182"/>
    </source>
</evidence>
<feature type="compositionally biased region" description="Polar residues" evidence="14">
    <location>
        <begin position="805"/>
        <end position="824"/>
    </location>
</feature>
<feature type="region of interest" description="Disordered" evidence="14">
    <location>
        <begin position="474"/>
        <end position="582"/>
    </location>
</feature>
<dbReference type="SUPFAM" id="SSF54928">
    <property type="entry name" value="RNA-binding domain, RBD"/>
    <property type="match status" value="1"/>
</dbReference>
<dbReference type="GO" id="GO:0048188">
    <property type="term" value="C:Set1C/COMPASS complex"/>
    <property type="evidence" value="ECO:0007669"/>
    <property type="project" value="InterPro"/>
</dbReference>
<feature type="compositionally biased region" description="Basic and acidic residues" evidence="14">
    <location>
        <begin position="1139"/>
        <end position="1167"/>
    </location>
</feature>
<dbReference type="PANTHER" id="PTHR45814:SF2">
    <property type="entry name" value="HISTONE-LYSINE N-METHYLTRANSFERASE SETD1"/>
    <property type="match status" value="1"/>
</dbReference>
<keyword evidence="8" id="KW-0805">Transcription regulation</keyword>
<feature type="compositionally biased region" description="Polar residues" evidence="14">
    <location>
        <begin position="511"/>
        <end position="528"/>
    </location>
</feature>
<dbReference type="CDD" id="cd19169">
    <property type="entry name" value="SET_SETD1"/>
    <property type="match status" value="1"/>
</dbReference>
<evidence type="ECO:0000256" key="11">
    <source>
        <dbReference type="ARBA" id="ARBA00047571"/>
    </source>
</evidence>
<reference evidence="17 18" key="1">
    <citation type="submission" date="2017-12" db="EMBL/GenBank/DDBJ databases">
        <title>Gene loss provides genomic basis for host adaptation in cereal stripe rust fungi.</title>
        <authorList>
            <person name="Xia C."/>
        </authorList>
    </citation>
    <scope>NUCLEOTIDE SEQUENCE [LARGE SCALE GENOMIC DNA]</scope>
    <source>
        <strain evidence="17 18">93TX-2</strain>
    </source>
</reference>
<name>A0A2S4VNS3_9BASI</name>
<dbReference type="InterPro" id="IPR003616">
    <property type="entry name" value="Post-SET_dom"/>
</dbReference>
<dbReference type="SUPFAM" id="SSF82199">
    <property type="entry name" value="SET domain"/>
    <property type="match status" value="1"/>
</dbReference>
<dbReference type="Pfam" id="PF00076">
    <property type="entry name" value="RRM_1"/>
    <property type="match status" value="1"/>
</dbReference>
<comment type="catalytic activity">
    <reaction evidence="12">
        <text>N(6)-methyl-L-lysyl(4)-[histone H3] + S-adenosyl-L-methionine = N(6),N(6)-dimethyl-L-lysyl(4)-[histone H3] + S-adenosyl-L-homocysteine + H(+)</text>
        <dbReference type="Rhea" id="RHEA:60268"/>
        <dbReference type="Rhea" id="RHEA-COMP:15540"/>
        <dbReference type="Rhea" id="RHEA-COMP:15543"/>
        <dbReference type="ChEBI" id="CHEBI:15378"/>
        <dbReference type="ChEBI" id="CHEBI:57856"/>
        <dbReference type="ChEBI" id="CHEBI:59789"/>
        <dbReference type="ChEBI" id="CHEBI:61929"/>
        <dbReference type="ChEBI" id="CHEBI:61976"/>
    </reaction>
</comment>
<feature type="compositionally biased region" description="Basic and acidic residues" evidence="14">
    <location>
        <begin position="1079"/>
        <end position="1104"/>
    </location>
</feature>
<feature type="compositionally biased region" description="Polar residues" evidence="14">
    <location>
        <begin position="302"/>
        <end position="333"/>
    </location>
</feature>
<comment type="catalytic activity">
    <reaction evidence="13">
        <text>N(6),N(6)-dimethyl-L-lysyl(4)-[histone H3] + S-adenosyl-L-methionine = N(6),N(6),N(6)-trimethyl-L-lysyl(4)-[histone H3] + S-adenosyl-L-homocysteine + H(+)</text>
        <dbReference type="Rhea" id="RHEA:60272"/>
        <dbReference type="Rhea" id="RHEA-COMP:15537"/>
        <dbReference type="Rhea" id="RHEA-COMP:15540"/>
        <dbReference type="ChEBI" id="CHEBI:15378"/>
        <dbReference type="ChEBI" id="CHEBI:57856"/>
        <dbReference type="ChEBI" id="CHEBI:59789"/>
        <dbReference type="ChEBI" id="CHEBI:61961"/>
        <dbReference type="ChEBI" id="CHEBI:61976"/>
    </reaction>
</comment>
<keyword evidence="10" id="KW-0539">Nucleus</keyword>
<feature type="region of interest" description="Disordered" evidence="14">
    <location>
        <begin position="357"/>
        <end position="393"/>
    </location>
</feature>
<dbReference type="OrthoDB" id="308383at2759"/>
<evidence type="ECO:0000259" key="15">
    <source>
        <dbReference type="PROSITE" id="PS50280"/>
    </source>
</evidence>
<sequence>MDEPPVHKEEPPTEHHPFRLPTVLLDPPSQDKSNYRSKYDPALDSSLVKKSAGPLCLPRSLPFSPDIGTPNRCLPSNQTQTETQDLNWPILHHSQLIHYLIRPIGSHRRPLSLGPPPPAPPSAILITMLDKLVTGEQVRSHFSQFGRIAECEIKLDPQTGGSLGICWLRFLNQITHPTADSRHSSSQPSTSNSHSSKNNRNQQDGHQSALAAVKKANGARIGCMLTMGPPAPTSSSAARRSSSTKIHYGIRCQLDGEGKKCEQAVAEQLDLLYPPLPPEPPLEDLSPSPLPPPPLIPDPSSTALLGQSHILTPSNQPPIGSRSSHSSVPAPDTTATQHLILESEISDRQSNSVALASSLHPNTNPAQPPPPPPRVPYQPTRPDSHVLSHNHQPFAPSQYHFRSQRLPPPPHRHRHIPLLQLLQPICRPCPPPCASEKLSDPFSLEPIDLPTRTINQLLDPRTIISIIYANRSDHGCEESGSQLSSREEAEEREAEERSGTEDRRNGRKSRSSSIESRPYIQRSSSQALGSDDSDSESEEDEDAREERQKEEAREELIQSRTFHRSGVPDHKPTPFKQPSTYRPTPPGLSLLWPHNHIGIDKSIKIEILRRLSLNHFSFLTINRIQVEERSKAFYGQAELKEYFSRFQPDQVINFSSIILLPIPPSFPSTNNPIRLIVMTDAQMWYITFPTPDSAQLAYSHINSTSYVGTKLPIQVHAPITPQYFQELVDNNMQPLPVRQRRTDERKGGDRFNDIDEEKRPIIVHEEIKKGDKFEAELKHHDSDRADHSNERRRQANFQRPPVINAPQTTLQPAGQPSSWDQNPDQRSAILKLPSFSKRKYSQTVTKGSSLSRPIEKPDSPEPSGIGRDSLSRPPPIEDDDSSVSTRRVLSHKLPIEDDDLASIASSDVHHPHRRRPPTIREPRELAQETVPSSSSPPRVMSEDETEKRVVNPAPRAIKKRVVQPAKKRRFQKVAFTSSEEEETEEKKAPPPKTKKWKRGKLAPEKDEKSQAIVEVPPCPEEDRVMVDEIILDSPPDGVSASPKSLESTVDKELLTTESTLEPKPKRGKKVRLSVQSRQPSEKKAQNGRMKADDDHLKEQRIPRLDEVAEDEEDLYFVKLALSRSRAGRSLHPSISQKPKTTDDLNQPHDRNKKGNQDRSIVHWQHQEGEEEAVVDPVTGSQSNEKSNQVSLVNISPVHLVPKDTITSHLPKKQFIYPNEIKQLSTLDQCLPPRQQPQPQQRWRVNIQHLQYLDLQESIHGGLYSIWNKKKASILSSSINDTIDSQQQSTSLDSVADVLKFNQLRTRKKQLKFSRSPIHDWGLYAMETIPAGEMVIEYVGEVIRQAVADRREKLYERMGIGSSYLFRVDDDLVVDATKKGNLGRLINHCCSPNCTAKIITINGEKKIVIYAKVTIELGDEVTYDYHFPKEEVKIPCLCGSIKCKGTLSVKNHMEYTLFGFPCFFVLRIFITETVDFSRSL</sequence>
<dbReference type="EMBL" id="PKSM01000114">
    <property type="protein sequence ID" value="POW11040.1"/>
    <property type="molecule type" value="Genomic_DNA"/>
</dbReference>
<evidence type="ECO:0000256" key="13">
    <source>
        <dbReference type="ARBA" id="ARBA00049129"/>
    </source>
</evidence>
<evidence type="ECO:0000259" key="16">
    <source>
        <dbReference type="PROSITE" id="PS50868"/>
    </source>
</evidence>
<keyword evidence="6" id="KW-0156">Chromatin regulator</keyword>
<evidence type="ECO:0000256" key="7">
    <source>
        <dbReference type="ARBA" id="ARBA00022884"/>
    </source>
</evidence>
<feature type="domain" description="Post-SET" evidence="16">
    <location>
        <begin position="1431"/>
        <end position="1447"/>
    </location>
</feature>
<feature type="region of interest" description="Disordered" evidence="14">
    <location>
        <begin position="734"/>
        <end position="758"/>
    </location>
</feature>
<evidence type="ECO:0000256" key="12">
    <source>
        <dbReference type="ARBA" id="ARBA00047583"/>
    </source>
</evidence>
<feature type="compositionally biased region" description="Polar residues" evidence="14">
    <location>
        <begin position="841"/>
        <end position="851"/>
    </location>
</feature>
<dbReference type="SMART" id="SM00317">
    <property type="entry name" value="SET"/>
    <property type="match status" value="1"/>
</dbReference>
<feature type="compositionally biased region" description="Polar residues" evidence="14">
    <location>
        <begin position="1178"/>
        <end position="1189"/>
    </location>
</feature>
<dbReference type="PROSITE" id="PS50280">
    <property type="entry name" value="SET"/>
    <property type="match status" value="1"/>
</dbReference>
<comment type="subcellular location">
    <subcellularLocation>
        <location evidence="1">Nucleus</location>
    </subcellularLocation>
</comment>
<feature type="compositionally biased region" description="Basic and acidic residues" evidence="14">
    <location>
        <begin position="544"/>
        <end position="557"/>
    </location>
</feature>
<feature type="compositionally biased region" description="Basic and acidic residues" evidence="14">
    <location>
        <begin position="485"/>
        <end position="504"/>
    </location>
</feature>
<evidence type="ECO:0000256" key="14">
    <source>
        <dbReference type="SAM" id="MobiDB-lite"/>
    </source>
</evidence>
<evidence type="ECO:0000256" key="9">
    <source>
        <dbReference type="ARBA" id="ARBA00023163"/>
    </source>
</evidence>
<feature type="domain" description="SET" evidence="15">
    <location>
        <begin position="1308"/>
        <end position="1425"/>
    </location>
</feature>
<keyword evidence="7" id="KW-0694">RNA-binding</keyword>
<reference evidence="18" key="3">
    <citation type="journal article" date="2018" name="Mol. Plant Microbe Interact.">
        <title>Genome sequence resources for the wheat stripe rust pathogen (Puccinia striiformis f. sp. tritici) and the barley stripe rust pathogen (Puccinia striiformis f. sp. hordei).</title>
        <authorList>
            <person name="Xia C."/>
            <person name="Wang M."/>
            <person name="Yin C."/>
            <person name="Cornejo O.E."/>
            <person name="Hulbert S.H."/>
            <person name="Chen X."/>
        </authorList>
    </citation>
    <scope>NUCLEOTIDE SEQUENCE [LARGE SCALE GENOMIC DNA]</scope>
    <source>
        <strain evidence="18">93TX-2</strain>
    </source>
</reference>
<feature type="compositionally biased region" description="Basic and acidic residues" evidence="14">
    <location>
        <begin position="1048"/>
        <end position="1064"/>
    </location>
</feature>
<feature type="compositionally biased region" description="Basic and acidic residues" evidence="14">
    <location>
        <begin position="740"/>
        <end position="758"/>
    </location>
</feature>
<dbReference type="InterPro" id="IPR046341">
    <property type="entry name" value="SET_dom_sf"/>
</dbReference>
<dbReference type="VEuPathDB" id="FungiDB:PSHT_08613"/>
<accession>A0A2S4VNS3</accession>
<feature type="region of interest" description="Disordered" evidence="14">
    <location>
        <begin position="178"/>
        <end position="210"/>
    </location>
</feature>
<feature type="region of interest" description="Disordered" evidence="14">
    <location>
        <begin position="1"/>
        <end position="38"/>
    </location>
</feature>
<dbReference type="InterPro" id="IPR000504">
    <property type="entry name" value="RRM_dom"/>
</dbReference>
<dbReference type="Gene3D" id="2.170.270.10">
    <property type="entry name" value="SET domain"/>
    <property type="match status" value="1"/>
</dbReference>
<comment type="catalytic activity">
    <reaction evidence="11">
        <text>L-lysyl(4)-[histone H3] + 3 S-adenosyl-L-methionine = N(6),N(6),N(6)-trimethyl-L-lysyl(4)-[histone H3] + 3 S-adenosyl-L-homocysteine + 3 H(+)</text>
        <dbReference type="Rhea" id="RHEA:60260"/>
        <dbReference type="Rhea" id="RHEA-COMP:15537"/>
        <dbReference type="Rhea" id="RHEA-COMP:15547"/>
        <dbReference type="ChEBI" id="CHEBI:15378"/>
        <dbReference type="ChEBI" id="CHEBI:29969"/>
        <dbReference type="ChEBI" id="CHEBI:57856"/>
        <dbReference type="ChEBI" id="CHEBI:59789"/>
        <dbReference type="ChEBI" id="CHEBI:61961"/>
        <dbReference type="EC" id="2.1.1.354"/>
    </reaction>
</comment>
<feature type="region of interest" description="Disordered" evidence="14">
    <location>
        <begin position="272"/>
        <end position="333"/>
    </location>
</feature>
<feature type="compositionally biased region" description="Basic and acidic residues" evidence="14">
    <location>
        <begin position="1"/>
        <end position="17"/>
    </location>
</feature>
<keyword evidence="18" id="KW-1185">Reference proteome</keyword>
<dbReference type="EC" id="2.1.1.354" evidence="2"/>
<dbReference type="Gene3D" id="3.30.70.330">
    <property type="match status" value="1"/>
</dbReference>
<evidence type="ECO:0000256" key="5">
    <source>
        <dbReference type="ARBA" id="ARBA00022691"/>
    </source>
</evidence>
<evidence type="ECO:0000313" key="17">
    <source>
        <dbReference type="EMBL" id="POW11040.1"/>
    </source>
</evidence>
<dbReference type="InterPro" id="IPR001214">
    <property type="entry name" value="SET_dom"/>
</dbReference>
<keyword evidence="9" id="KW-0804">Transcription</keyword>
<evidence type="ECO:0000256" key="6">
    <source>
        <dbReference type="ARBA" id="ARBA00022853"/>
    </source>
</evidence>
<feature type="compositionally biased region" description="Basic residues" evidence="14">
    <location>
        <begin position="956"/>
        <end position="971"/>
    </location>
</feature>
<feature type="compositionally biased region" description="Low complexity" evidence="14">
    <location>
        <begin position="184"/>
        <end position="202"/>
    </location>
</feature>
<dbReference type="InterPro" id="IPR044570">
    <property type="entry name" value="Set1-like"/>
</dbReference>
<keyword evidence="3" id="KW-0489">Methyltransferase</keyword>
<reference evidence="18" key="2">
    <citation type="journal article" date="2018" name="BMC Genomics">
        <title>Genomic insights into host adaptation between the wheat stripe rust pathogen (Puccinia striiformis f. sp. tritici) and the barley stripe rust pathogen (Puccinia striiformis f. sp. hordei).</title>
        <authorList>
            <person name="Xia C."/>
            <person name="Wang M."/>
            <person name="Yin C."/>
            <person name="Cornejo O.E."/>
            <person name="Hulbert S.H."/>
            <person name="Chen X."/>
        </authorList>
    </citation>
    <scope>NUCLEOTIDE SEQUENCE [LARGE SCALE GENOMIC DNA]</scope>
    <source>
        <strain evidence="18">93TX-2</strain>
    </source>
</reference>
<dbReference type="InterPro" id="IPR035979">
    <property type="entry name" value="RBD_domain_sf"/>
</dbReference>
<organism evidence="17 18">
    <name type="scientific">Puccinia striiformis</name>
    <dbReference type="NCBI Taxonomy" id="27350"/>
    <lineage>
        <taxon>Eukaryota</taxon>
        <taxon>Fungi</taxon>
        <taxon>Dikarya</taxon>
        <taxon>Basidiomycota</taxon>
        <taxon>Pucciniomycotina</taxon>
        <taxon>Pucciniomycetes</taxon>
        <taxon>Pucciniales</taxon>
        <taxon>Pucciniaceae</taxon>
        <taxon>Puccinia</taxon>
    </lineage>
</organism>
<dbReference type="SMART" id="SM00508">
    <property type="entry name" value="PostSET"/>
    <property type="match status" value="1"/>
</dbReference>
<dbReference type="InterPro" id="IPR012677">
    <property type="entry name" value="Nucleotide-bd_a/b_plait_sf"/>
</dbReference>
<dbReference type="PROSITE" id="PS50868">
    <property type="entry name" value="POST_SET"/>
    <property type="match status" value="1"/>
</dbReference>
<dbReference type="Pfam" id="PF00856">
    <property type="entry name" value="SET"/>
    <property type="match status" value="1"/>
</dbReference>
<dbReference type="VEuPathDB" id="FungiDB:PSTT_08805"/>
<comment type="caution">
    <text evidence="17">The sequence shown here is derived from an EMBL/GenBank/DDBJ whole genome shotgun (WGS) entry which is preliminary data.</text>
</comment>
<dbReference type="PANTHER" id="PTHR45814">
    <property type="entry name" value="HISTONE-LYSINE N-METHYLTRANSFERASE SETD1"/>
    <property type="match status" value="1"/>
</dbReference>
<dbReference type="GO" id="GO:0140999">
    <property type="term" value="F:histone H3K4 trimethyltransferase activity"/>
    <property type="evidence" value="ECO:0007669"/>
    <property type="project" value="UniProtKB-EC"/>
</dbReference>
<keyword evidence="5" id="KW-0949">S-adenosyl-L-methionine</keyword>
<keyword evidence="4" id="KW-0808">Transferase</keyword>
<feature type="region of interest" description="Disordered" evidence="14">
    <location>
        <begin position="839"/>
        <end position="1104"/>
    </location>
</feature>
<feature type="compositionally biased region" description="Acidic residues" evidence="14">
    <location>
        <begin position="531"/>
        <end position="543"/>
    </location>
</feature>
<proteinExistence type="predicted"/>
<dbReference type="InterPro" id="IPR037841">
    <property type="entry name" value="SET_SETD1A/B"/>
</dbReference>
<evidence type="ECO:0000313" key="18">
    <source>
        <dbReference type="Proteomes" id="UP000238274"/>
    </source>
</evidence>
<evidence type="ECO:0000256" key="3">
    <source>
        <dbReference type="ARBA" id="ARBA00022603"/>
    </source>
</evidence>
<feature type="region of interest" description="Disordered" evidence="14">
    <location>
        <begin position="779"/>
        <end position="824"/>
    </location>
</feature>
<dbReference type="GO" id="GO:0032259">
    <property type="term" value="P:methylation"/>
    <property type="evidence" value="ECO:0007669"/>
    <property type="project" value="UniProtKB-KW"/>
</dbReference>
<feature type="compositionally biased region" description="Pro residues" evidence="14">
    <location>
        <begin position="288"/>
        <end position="297"/>
    </location>
</feature>
<feature type="compositionally biased region" description="Pro residues" evidence="14">
    <location>
        <begin position="366"/>
        <end position="376"/>
    </location>
</feature>
<evidence type="ECO:0000256" key="8">
    <source>
        <dbReference type="ARBA" id="ARBA00023015"/>
    </source>
</evidence>
<protein>
    <recommendedName>
        <fullName evidence="2">[histone H3]-lysine(4) N-trimethyltransferase</fullName>
        <ecNumber evidence="2">2.1.1.354</ecNumber>
    </recommendedName>
</protein>
<evidence type="ECO:0000256" key="4">
    <source>
        <dbReference type="ARBA" id="ARBA00022679"/>
    </source>
</evidence>
<dbReference type="Proteomes" id="UP000238274">
    <property type="component" value="Unassembled WGS sequence"/>
</dbReference>